<sequence>MINDALGRGKDATALPDAKIRLRVPVRSGGTKVFHGQIAEGGWVPPAAGPQFGVAEDLALLELIDGETFPLGIKAHRHRRSRS</sequence>
<evidence type="ECO:0000313" key="2">
    <source>
        <dbReference type="Proteomes" id="UP000635853"/>
    </source>
</evidence>
<comment type="caution">
    <text evidence="1">The sequence shown here is derived from an EMBL/GenBank/DDBJ whole genome shotgun (WGS) entry which is preliminary data.</text>
</comment>
<reference evidence="2" key="1">
    <citation type="submission" date="2021-01" db="EMBL/GenBank/DDBJ databases">
        <title>Draft genomes of Rhodovulum sulfidophilum.</title>
        <authorList>
            <person name="Guzman M.S."/>
        </authorList>
    </citation>
    <scope>NUCLEOTIDE SEQUENCE [LARGE SCALE GENOMIC DNA]</scope>
    <source>
        <strain evidence="2">AB19</strain>
    </source>
</reference>
<dbReference type="Proteomes" id="UP000635853">
    <property type="component" value="Unassembled WGS sequence"/>
</dbReference>
<proteinExistence type="predicted"/>
<dbReference type="EMBL" id="JAESIL010000074">
    <property type="protein sequence ID" value="MBL3579567.1"/>
    <property type="molecule type" value="Genomic_DNA"/>
</dbReference>
<gene>
    <name evidence="1" type="ORF">JMJ92_15595</name>
</gene>
<organism evidence="1 2">
    <name type="scientific">Rhodovulum visakhapatnamense</name>
    <dbReference type="NCBI Taxonomy" id="364297"/>
    <lineage>
        <taxon>Bacteria</taxon>
        <taxon>Pseudomonadati</taxon>
        <taxon>Pseudomonadota</taxon>
        <taxon>Alphaproteobacteria</taxon>
        <taxon>Rhodobacterales</taxon>
        <taxon>Paracoccaceae</taxon>
        <taxon>Rhodovulum</taxon>
    </lineage>
</organism>
<keyword evidence="2" id="KW-1185">Reference proteome</keyword>
<accession>A0ABS1RL17</accession>
<name>A0ABS1RL17_9RHOB</name>
<evidence type="ECO:0000313" key="1">
    <source>
        <dbReference type="EMBL" id="MBL3579567.1"/>
    </source>
</evidence>
<protein>
    <submittedName>
        <fullName evidence="1">Uncharacterized protein</fullName>
    </submittedName>
</protein>